<dbReference type="AlphaFoldDB" id="A0A0D7BB01"/>
<feature type="compositionally biased region" description="Basic residues" evidence="1">
    <location>
        <begin position="235"/>
        <end position="250"/>
    </location>
</feature>
<reference evidence="2 3" key="1">
    <citation type="journal article" date="2015" name="Fungal Genet. Biol.">
        <title>Evolution of novel wood decay mechanisms in Agaricales revealed by the genome sequences of Fistulina hepatica and Cylindrobasidium torrendii.</title>
        <authorList>
            <person name="Floudas D."/>
            <person name="Held B.W."/>
            <person name="Riley R."/>
            <person name="Nagy L.G."/>
            <person name="Koehler G."/>
            <person name="Ransdell A.S."/>
            <person name="Younus H."/>
            <person name="Chow J."/>
            <person name="Chiniquy J."/>
            <person name="Lipzen A."/>
            <person name="Tritt A."/>
            <person name="Sun H."/>
            <person name="Haridas S."/>
            <person name="LaButti K."/>
            <person name="Ohm R.A."/>
            <person name="Kues U."/>
            <person name="Blanchette R.A."/>
            <person name="Grigoriev I.V."/>
            <person name="Minto R.E."/>
            <person name="Hibbett D.S."/>
        </authorList>
    </citation>
    <scope>NUCLEOTIDE SEQUENCE [LARGE SCALE GENOMIC DNA]</scope>
    <source>
        <strain evidence="2 3">FP15055 ss-10</strain>
    </source>
</reference>
<feature type="compositionally biased region" description="Pro residues" evidence="1">
    <location>
        <begin position="1"/>
        <end position="17"/>
    </location>
</feature>
<evidence type="ECO:0000256" key="1">
    <source>
        <dbReference type="SAM" id="MobiDB-lite"/>
    </source>
</evidence>
<gene>
    <name evidence="2" type="ORF">CYLTODRAFT_422281</name>
</gene>
<evidence type="ECO:0000313" key="2">
    <source>
        <dbReference type="EMBL" id="KIY67697.1"/>
    </source>
</evidence>
<accession>A0A0D7BB01</accession>
<keyword evidence="3" id="KW-1185">Reference proteome</keyword>
<feature type="region of interest" description="Disordered" evidence="1">
    <location>
        <begin position="168"/>
        <end position="267"/>
    </location>
</feature>
<sequence>MASTPLPPAPPSSPATRPPHVVVHPPEEDCDPPYTCYDADEPLDTDPDVLHAIHSLHHPQHSQQQSETDDEDEIFEVVRVRRRRSGEDEAEYNNRVSGDDADKERTPRATRRRSIFSFRKSTDSSAVTRKSLDSRQSLDTPDDEETPRSSSPTPSFFARRFSIFSSTPSIPSLVSLPSFRRSRSTSRQSESESSSSSSAGPDTPSEDLSQGPHSPPRMAPTTPVQEDYQPQLKTKGSKILRRLSSFRKPKPAAMVPLPADPVDDDVLDEDDEGEIRLDSFHFSDDGFSFDADRFRLE</sequence>
<protein>
    <submittedName>
        <fullName evidence="2">Uncharacterized protein</fullName>
    </submittedName>
</protein>
<dbReference type="EMBL" id="KN880519">
    <property type="protein sequence ID" value="KIY67697.1"/>
    <property type="molecule type" value="Genomic_DNA"/>
</dbReference>
<feature type="compositionally biased region" description="Basic and acidic residues" evidence="1">
    <location>
        <begin position="97"/>
        <end position="107"/>
    </location>
</feature>
<feature type="region of interest" description="Disordered" evidence="1">
    <location>
        <begin position="1"/>
        <end position="156"/>
    </location>
</feature>
<evidence type="ECO:0000313" key="3">
    <source>
        <dbReference type="Proteomes" id="UP000054007"/>
    </source>
</evidence>
<feature type="compositionally biased region" description="Polar residues" evidence="1">
    <location>
        <begin position="123"/>
        <end position="139"/>
    </location>
</feature>
<organism evidence="2 3">
    <name type="scientific">Cylindrobasidium torrendii FP15055 ss-10</name>
    <dbReference type="NCBI Taxonomy" id="1314674"/>
    <lineage>
        <taxon>Eukaryota</taxon>
        <taxon>Fungi</taxon>
        <taxon>Dikarya</taxon>
        <taxon>Basidiomycota</taxon>
        <taxon>Agaricomycotina</taxon>
        <taxon>Agaricomycetes</taxon>
        <taxon>Agaricomycetidae</taxon>
        <taxon>Agaricales</taxon>
        <taxon>Marasmiineae</taxon>
        <taxon>Physalacriaceae</taxon>
        <taxon>Cylindrobasidium</taxon>
    </lineage>
</organism>
<feature type="compositionally biased region" description="Acidic residues" evidence="1">
    <location>
        <begin position="38"/>
        <end position="47"/>
    </location>
</feature>
<dbReference type="Proteomes" id="UP000054007">
    <property type="component" value="Unassembled WGS sequence"/>
</dbReference>
<feature type="compositionally biased region" description="Low complexity" evidence="1">
    <location>
        <begin position="185"/>
        <end position="198"/>
    </location>
</feature>
<name>A0A0D7BB01_9AGAR</name>
<proteinExistence type="predicted"/>